<evidence type="ECO:0000313" key="14">
    <source>
        <dbReference type="Proteomes" id="UP001151088"/>
    </source>
</evidence>
<sequence length="558" mass="61629">MPLSPRLEFRQTQSLVMTPQLMQAIKLLQLSNLDLVAYVEAELERNPLLERQVEPNGERSAEGEGGGEDGGNREGADPHSAHDGHDGHEGHEGREAHDSQDPHDPHDPDGRADGLGSERDSQVTDWLEERLGASRSTIEDRLDTTLDNIYPDDNGREQASPPTPMGEGPAYSEWAGVGTGGRDDEGYNLEAFVPAETTLAEHLEAQLSLAITDPAERLIGLNIIDLIDEAGYLSADISGVAERLGAPVETVNRVLETIQTFDPPGIGARSLSECLALQLRERNRFDPAMAALLGHLELLARREFAMLKRVCAVDDEDLAEMVGEIRRLNPKPGLAFGSGVIQPIVPDVFVRGTPDNWLVELNSDTLPRVLVNQAYYSRVQKATRNDREKAFLTDCMQTATWLTRSLDQRARTILKVATEIVRQQDAFLTLGVQHLRPLNLRMVADAIGMHESTVSRVTSNKYMATPRGIFEMKYFFSSSISSSDGGEAHSAESVRFRIKQMIDAESPDDVLSDDTLVQRLREAGIDIARRTVAKYREAMRIPSSVQRRREKQAALSAG</sequence>
<dbReference type="GO" id="GO:0006352">
    <property type="term" value="P:DNA-templated transcription initiation"/>
    <property type="evidence" value="ECO:0007669"/>
    <property type="project" value="InterPro"/>
</dbReference>
<feature type="domain" description="RNA polymerase sigma factor 54 DNA-binding" evidence="11">
    <location>
        <begin position="390"/>
        <end position="549"/>
    </location>
</feature>
<evidence type="ECO:0000256" key="4">
    <source>
        <dbReference type="ARBA" id="ARBA00022695"/>
    </source>
</evidence>
<dbReference type="NCBIfam" id="TIGR02395">
    <property type="entry name" value="rpoN_sigma"/>
    <property type="match status" value="1"/>
</dbReference>
<dbReference type="GO" id="GO:0016779">
    <property type="term" value="F:nucleotidyltransferase activity"/>
    <property type="evidence" value="ECO:0007669"/>
    <property type="project" value="UniProtKB-KW"/>
</dbReference>
<dbReference type="InterPro" id="IPR000394">
    <property type="entry name" value="RNA_pol_sigma_54"/>
</dbReference>
<keyword evidence="8 9" id="KW-0804">Transcription</keyword>
<dbReference type="NCBIfam" id="NF009118">
    <property type="entry name" value="PRK12469.1"/>
    <property type="match status" value="1"/>
</dbReference>
<evidence type="ECO:0000256" key="5">
    <source>
        <dbReference type="ARBA" id="ARBA00023015"/>
    </source>
</evidence>
<dbReference type="GO" id="GO:0001216">
    <property type="term" value="F:DNA-binding transcription activator activity"/>
    <property type="evidence" value="ECO:0007669"/>
    <property type="project" value="InterPro"/>
</dbReference>
<evidence type="ECO:0000256" key="6">
    <source>
        <dbReference type="ARBA" id="ARBA00023082"/>
    </source>
</evidence>
<dbReference type="AlphaFoldDB" id="A0A9X2PFU7"/>
<organism evidence="13 14">
    <name type="scientific">Ancylobacter mangrovi</name>
    <dbReference type="NCBI Taxonomy" id="2972472"/>
    <lineage>
        <taxon>Bacteria</taxon>
        <taxon>Pseudomonadati</taxon>
        <taxon>Pseudomonadota</taxon>
        <taxon>Alphaproteobacteria</taxon>
        <taxon>Hyphomicrobiales</taxon>
        <taxon>Xanthobacteraceae</taxon>
        <taxon>Ancylobacter</taxon>
    </lineage>
</organism>
<evidence type="ECO:0000256" key="2">
    <source>
        <dbReference type="ARBA" id="ARBA00022478"/>
    </source>
</evidence>
<evidence type="ECO:0000256" key="7">
    <source>
        <dbReference type="ARBA" id="ARBA00023125"/>
    </source>
</evidence>
<keyword evidence="3 9" id="KW-0808">Transferase</keyword>
<dbReference type="EMBL" id="JANTHZ010000002">
    <property type="protein sequence ID" value="MCS0494717.1"/>
    <property type="molecule type" value="Genomic_DNA"/>
</dbReference>
<dbReference type="PIRSF" id="PIRSF000774">
    <property type="entry name" value="RpoN"/>
    <property type="match status" value="1"/>
</dbReference>
<dbReference type="RefSeq" id="WP_258731752.1">
    <property type="nucleotide sequence ID" value="NZ_JANTHZ010000002.1"/>
</dbReference>
<evidence type="ECO:0000256" key="1">
    <source>
        <dbReference type="ARBA" id="ARBA00008798"/>
    </source>
</evidence>
<dbReference type="Pfam" id="PF04963">
    <property type="entry name" value="Sigma54_CBD"/>
    <property type="match status" value="1"/>
</dbReference>
<dbReference type="GO" id="GO:0000428">
    <property type="term" value="C:DNA-directed RNA polymerase complex"/>
    <property type="evidence" value="ECO:0007669"/>
    <property type="project" value="UniProtKB-KW"/>
</dbReference>
<dbReference type="InterPro" id="IPR007634">
    <property type="entry name" value="RNA_pol_sigma_54_DNA-bd"/>
</dbReference>
<dbReference type="InterPro" id="IPR007046">
    <property type="entry name" value="RNA_pol_sigma_54_core-bd"/>
</dbReference>
<proteinExistence type="inferred from homology"/>
<dbReference type="GO" id="GO:0016987">
    <property type="term" value="F:sigma factor activity"/>
    <property type="evidence" value="ECO:0007669"/>
    <property type="project" value="UniProtKB-KW"/>
</dbReference>
<comment type="similarity">
    <text evidence="1 9">Belongs to the sigma-54 factor family.</text>
</comment>
<evidence type="ECO:0000259" key="12">
    <source>
        <dbReference type="Pfam" id="PF04963"/>
    </source>
</evidence>
<dbReference type="PANTHER" id="PTHR32248">
    <property type="entry name" value="RNA POLYMERASE SIGMA-54 FACTOR"/>
    <property type="match status" value="1"/>
</dbReference>
<dbReference type="PANTHER" id="PTHR32248:SF4">
    <property type="entry name" value="RNA POLYMERASE SIGMA-54 FACTOR"/>
    <property type="match status" value="1"/>
</dbReference>
<dbReference type="Proteomes" id="UP001151088">
    <property type="component" value="Unassembled WGS sequence"/>
</dbReference>
<keyword evidence="14" id="KW-1185">Reference proteome</keyword>
<evidence type="ECO:0000256" key="3">
    <source>
        <dbReference type="ARBA" id="ARBA00022679"/>
    </source>
</evidence>
<dbReference type="NCBIfam" id="NF004596">
    <property type="entry name" value="PRK05932.1-3"/>
    <property type="match status" value="1"/>
</dbReference>
<feature type="compositionally biased region" description="Basic and acidic residues" evidence="10">
    <location>
        <begin position="70"/>
        <end position="122"/>
    </location>
</feature>
<keyword evidence="7 9" id="KW-0238">DNA-binding</keyword>
<feature type="compositionally biased region" description="Basic and acidic residues" evidence="10">
    <location>
        <begin position="49"/>
        <end position="62"/>
    </location>
</feature>
<dbReference type="Gene3D" id="1.10.10.1330">
    <property type="entry name" value="RNA polymerase sigma-54 factor, core-binding domain"/>
    <property type="match status" value="1"/>
</dbReference>
<dbReference type="PRINTS" id="PR00045">
    <property type="entry name" value="SIGMA54FCT"/>
</dbReference>
<keyword evidence="6 9" id="KW-0731">Sigma factor</keyword>
<evidence type="ECO:0000256" key="10">
    <source>
        <dbReference type="SAM" id="MobiDB-lite"/>
    </source>
</evidence>
<gene>
    <name evidence="13" type="primary">rpoN</name>
    <name evidence="13" type="ORF">NVS89_06370</name>
</gene>
<reference evidence="13" key="1">
    <citation type="submission" date="2022-08" db="EMBL/GenBank/DDBJ databases">
        <authorList>
            <person name="Li F."/>
        </authorList>
    </citation>
    <scope>NUCLEOTIDE SEQUENCE</scope>
    <source>
        <strain evidence="13">MQZ15Z-1</strain>
    </source>
</reference>
<feature type="region of interest" description="Disordered" evidence="10">
    <location>
        <begin position="137"/>
        <end position="179"/>
    </location>
</feature>
<feature type="domain" description="RNA polymerase sigma factor 54 core-binding" evidence="12">
    <location>
        <begin position="189"/>
        <end position="375"/>
    </location>
</feature>
<feature type="region of interest" description="Disordered" evidence="10">
    <location>
        <begin position="49"/>
        <end position="122"/>
    </location>
</feature>
<protein>
    <recommendedName>
        <fullName evidence="9">RNA polymerase sigma-54 factor</fullName>
    </recommendedName>
</protein>
<name>A0A9X2PFU7_9HYPH</name>
<evidence type="ECO:0000256" key="9">
    <source>
        <dbReference type="PIRNR" id="PIRNR000774"/>
    </source>
</evidence>
<dbReference type="Pfam" id="PF00309">
    <property type="entry name" value="Sigma54_AID"/>
    <property type="match status" value="1"/>
</dbReference>
<dbReference type="Pfam" id="PF04552">
    <property type="entry name" value="Sigma54_DBD"/>
    <property type="match status" value="1"/>
</dbReference>
<evidence type="ECO:0000259" key="11">
    <source>
        <dbReference type="Pfam" id="PF04552"/>
    </source>
</evidence>
<accession>A0A9X2PFU7</accession>
<keyword evidence="2 9" id="KW-0240">DNA-directed RNA polymerase</keyword>
<keyword evidence="4 9" id="KW-0548">Nucleotidyltransferase</keyword>
<comment type="caution">
    <text evidence="13">The sequence shown here is derived from an EMBL/GenBank/DDBJ whole genome shotgun (WGS) entry which is preliminary data.</text>
</comment>
<evidence type="ECO:0000313" key="13">
    <source>
        <dbReference type="EMBL" id="MCS0494717.1"/>
    </source>
</evidence>
<keyword evidence="5 9" id="KW-0805">Transcription regulation</keyword>
<dbReference type="PROSITE" id="PS00717">
    <property type="entry name" value="SIGMA54_1"/>
    <property type="match status" value="1"/>
</dbReference>
<evidence type="ECO:0000256" key="8">
    <source>
        <dbReference type="ARBA" id="ARBA00023163"/>
    </source>
</evidence>
<dbReference type="InterPro" id="IPR038709">
    <property type="entry name" value="RpoN_core-bd_sf"/>
</dbReference>
<dbReference type="PROSITE" id="PS50044">
    <property type="entry name" value="SIGMA54_3"/>
    <property type="match status" value="1"/>
</dbReference>
<dbReference type="GO" id="GO:0003677">
    <property type="term" value="F:DNA binding"/>
    <property type="evidence" value="ECO:0007669"/>
    <property type="project" value="UniProtKB-KW"/>
</dbReference>
<dbReference type="PROSITE" id="PS00718">
    <property type="entry name" value="SIGMA54_2"/>
    <property type="match status" value="1"/>
</dbReference>
<comment type="function">
    <text evidence="9">Sigma factors are initiation factors that promote the attachment of RNA polymerase to specific initiation sites and are then released.</text>
</comment>
<dbReference type="Gene3D" id="1.10.10.60">
    <property type="entry name" value="Homeodomain-like"/>
    <property type="match status" value="1"/>
</dbReference>